<proteinExistence type="predicted"/>
<dbReference type="AlphaFoldDB" id="D4YX40"/>
<organism evidence="1 2">
    <name type="scientific">Sphingobium indicum (strain DSM 16413 / CCM 7287 / MTCC 6362 / UT26 / NBRC 101211 / UT26S)</name>
    <name type="common">Sphingobium japonicum</name>
    <dbReference type="NCBI Taxonomy" id="452662"/>
    <lineage>
        <taxon>Bacteria</taxon>
        <taxon>Pseudomonadati</taxon>
        <taxon>Pseudomonadota</taxon>
        <taxon>Alphaproteobacteria</taxon>
        <taxon>Sphingomonadales</taxon>
        <taxon>Sphingomonadaceae</taxon>
        <taxon>Sphingobium</taxon>
    </lineage>
</organism>
<protein>
    <submittedName>
        <fullName evidence="1">Uncharacterized protein</fullName>
    </submittedName>
</protein>
<dbReference type="Proteomes" id="UP000007753">
    <property type="component" value="Chromosome 1"/>
</dbReference>
<reference evidence="1 2" key="1">
    <citation type="journal article" date="2010" name="J. Bacteriol.">
        <title>Complete genome sequence of the representative gamma-hexachlorocyclohexane-degrading bacterium Sphingobium japonicum UT26.</title>
        <authorList>
            <person name="Nagata Y."/>
            <person name="Ohtsubo Y."/>
            <person name="Endo R."/>
            <person name="Ichikawa N."/>
            <person name="Ankai A."/>
            <person name="Oguchi A."/>
            <person name="Fukui S."/>
            <person name="Fujita N."/>
            <person name="Tsuda M."/>
        </authorList>
    </citation>
    <scope>NUCLEOTIDE SEQUENCE [LARGE SCALE GENOMIC DNA]</scope>
    <source>
        <strain evidence="2">DSM 16413 / CCM 7287 / MTCC 6362 / UT26 / NBRC 101211 / UT26S</strain>
    </source>
</reference>
<dbReference type="STRING" id="452662.SJA_C1-00880"/>
<accession>D4YX40</accession>
<dbReference type="EMBL" id="AP010803">
    <property type="protein sequence ID" value="BAI94922.1"/>
    <property type="molecule type" value="Genomic_DNA"/>
</dbReference>
<dbReference type="HOGENOM" id="CLU_2248400_0_0_5"/>
<gene>
    <name evidence="1" type="ordered locus">SJA_C1-00880</name>
</gene>
<name>D4YX40_SPHIU</name>
<sequence>MGDWGVWRTSPFLPIERWGGGPPLKAVVEGNGARPPNFLSTSAAPTSKRVTCLSSTLLTLRVGRNGDGPWPCSCLRGSMLRWGQGSIHHSHPCRDRGGASLDIA</sequence>
<keyword evidence="2" id="KW-1185">Reference proteome</keyword>
<dbReference type="KEGG" id="sjp:SJA_C1-00880"/>
<evidence type="ECO:0000313" key="2">
    <source>
        <dbReference type="Proteomes" id="UP000007753"/>
    </source>
</evidence>
<evidence type="ECO:0000313" key="1">
    <source>
        <dbReference type="EMBL" id="BAI94922.1"/>
    </source>
</evidence>